<name>A0ABP3QV31_9ACTN</name>
<feature type="domain" description="NACHT" evidence="1">
    <location>
        <begin position="84"/>
        <end position="422"/>
    </location>
</feature>
<dbReference type="EMBL" id="BAAACA010000014">
    <property type="protein sequence ID" value="GAA0597930.1"/>
    <property type="molecule type" value="Genomic_DNA"/>
</dbReference>
<dbReference type="Pfam" id="PF05729">
    <property type="entry name" value="NACHT"/>
    <property type="match status" value="1"/>
</dbReference>
<sequence length="745" mass="80877">MDDPLDGGLMNSASEPVPDEAFERRYLEFVARRYDRVEVLGIGVPSAQPKGGWPLRDLVMDLRAFSAAGDSMPVSVGTALAGNRRTLLRGAAGSGKTTLLWHVAVSAARGQLEGGDHLHDHLPFVLPVRSLGRGDVLPRPSEFLAATGVPIAGEQPVGWAERVLASGRALVLVDGVDEVDEAERGRIHSWLGELLTAYPDCSYVVTSRVQAVPESWLDAWEFTPLDLGPLGPEEARELITRWYAVAAAGTEGRAERLFEERRDALLAAVVERPDLRELASSPLLCSLLCFVHEQRRGLLPHSRLQLYDVVLDMMLSRRDVEREIPVPGAAAELGREEKTALLQRLAYWMHTNGRTEAERDRAVALFAGLLPALPAAAERWTPDALLVHLLERSGLLQLPAPGYLSFQHRTFQSHLAAKAAVEQGDFGLLVARAHEPAWQDVVLLACGHARRREAGELLEGLLDRAERDADHRVRLHLLAGAALGYTAEVDPSLRERIEFRVARMIPPRTPAESDALAEVGELALELMPGPENLEPDGPEAKMVVRTAQRIGGAAAHELVRRFVAARRERAARVLPAPARPAPESVRVESWSTMARRAGAGPGSLEISGSELPSGLDRLAHSVHHVVWRGARSPNAALSRLPLLRTLVIADSPALEDLDCLVGLRRLRTVRITACPALRDLTALARTGVVFLDVAPNPGLAAMAALARAERLRVLGFPLPEGEFDLEALRAGLPGVQLVPRSGVLG</sequence>
<evidence type="ECO:0000313" key="3">
    <source>
        <dbReference type="Proteomes" id="UP001500668"/>
    </source>
</evidence>
<gene>
    <name evidence="2" type="ORF">GCM10010394_29380</name>
</gene>
<comment type="caution">
    <text evidence="2">The sequence shown here is derived from an EMBL/GenBank/DDBJ whole genome shotgun (WGS) entry which is preliminary data.</text>
</comment>
<evidence type="ECO:0000313" key="2">
    <source>
        <dbReference type="EMBL" id="GAA0597930.1"/>
    </source>
</evidence>
<keyword evidence="3" id="KW-1185">Reference proteome</keyword>
<dbReference type="PANTHER" id="PTHR46844">
    <property type="entry name" value="SLR5058 PROTEIN"/>
    <property type="match status" value="1"/>
</dbReference>
<dbReference type="SUPFAM" id="SSF52540">
    <property type="entry name" value="P-loop containing nucleoside triphosphate hydrolases"/>
    <property type="match status" value="1"/>
</dbReference>
<dbReference type="InterPro" id="IPR027417">
    <property type="entry name" value="P-loop_NTPase"/>
</dbReference>
<dbReference type="PANTHER" id="PTHR46844:SF1">
    <property type="entry name" value="SLR5058 PROTEIN"/>
    <property type="match status" value="1"/>
</dbReference>
<reference evidence="3" key="1">
    <citation type="journal article" date="2019" name="Int. J. Syst. Evol. Microbiol.">
        <title>The Global Catalogue of Microorganisms (GCM) 10K type strain sequencing project: providing services to taxonomists for standard genome sequencing and annotation.</title>
        <authorList>
            <consortium name="The Broad Institute Genomics Platform"/>
            <consortium name="The Broad Institute Genome Sequencing Center for Infectious Disease"/>
            <person name="Wu L."/>
            <person name="Ma J."/>
        </authorList>
    </citation>
    <scope>NUCLEOTIDE SEQUENCE [LARGE SCALE GENOMIC DNA]</scope>
    <source>
        <strain evidence="3">JCM 5067</strain>
    </source>
</reference>
<dbReference type="PROSITE" id="PS50837">
    <property type="entry name" value="NACHT"/>
    <property type="match status" value="1"/>
</dbReference>
<dbReference type="Proteomes" id="UP001500668">
    <property type="component" value="Unassembled WGS sequence"/>
</dbReference>
<evidence type="ECO:0000259" key="1">
    <source>
        <dbReference type="PROSITE" id="PS50837"/>
    </source>
</evidence>
<protein>
    <recommendedName>
        <fullName evidence="1">NACHT domain-containing protein</fullName>
    </recommendedName>
</protein>
<accession>A0ABP3QV31</accession>
<proteinExistence type="predicted"/>
<dbReference type="Gene3D" id="3.40.50.300">
    <property type="entry name" value="P-loop containing nucleotide triphosphate hydrolases"/>
    <property type="match status" value="1"/>
</dbReference>
<dbReference type="InterPro" id="IPR007111">
    <property type="entry name" value="NACHT_NTPase"/>
</dbReference>
<organism evidence="2 3">
    <name type="scientific">Streptomyces crystallinus</name>
    <dbReference type="NCBI Taxonomy" id="68191"/>
    <lineage>
        <taxon>Bacteria</taxon>
        <taxon>Bacillati</taxon>
        <taxon>Actinomycetota</taxon>
        <taxon>Actinomycetes</taxon>
        <taxon>Kitasatosporales</taxon>
        <taxon>Streptomycetaceae</taxon>
        <taxon>Streptomyces</taxon>
    </lineage>
</organism>